<keyword evidence="3" id="KW-1003">Cell membrane</keyword>
<evidence type="ECO:0000256" key="3">
    <source>
        <dbReference type="ARBA" id="ARBA00022475"/>
    </source>
</evidence>
<dbReference type="AlphaFoldDB" id="A0A926KSN9"/>
<feature type="transmembrane region" description="Helical" evidence="7">
    <location>
        <begin position="109"/>
        <end position="128"/>
    </location>
</feature>
<evidence type="ECO:0000259" key="8">
    <source>
        <dbReference type="PROSITE" id="PS50928"/>
    </source>
</evidence>
<dbReference type="Gene3D" id="1.10.3720.10">
    <property type="entry name" value="MetI-like"/>
    <property type="match status" value="1"/>
</dbReference>
<dbReference type="PANTHER" id="PTHR43744">
    <property type="entry name" value="ABC TRANSPORTER PERMEASE PROTEIN MG189-RELATED-RELATED"/>
    <property type="match status" value="1"/>
</dbReference>
<evidence type="ECO:0000313" key="10">
    <source>
        <dbReference type="Proteomes" id="UP000650466"/>
    </source>
</evidence>
<feature type="transmembrane region" description="Helical" evidence="7">
    <location>
        <begin position="182"/>
        <end position="204"/>
    </location>
</feature>
<keyword evidence="5 7" id="KW-1133">Transmembrane helix</keyword>
<feature type="transmembrane region" description="Helical" evidence="7">
    <location>
        <begin position="140"/>
        <end position="161"/>
    </location>
</feature>
<dbReference type="CDD" id="cd06261">
    <property type="entry name" value="TM_PBP2"/>
    <property type="match status" value="1"/>
</dbReference>
<accession>A0A926KSN9</accession>
<dbReference type="GO" id="GO:0055085">
    <property type="term" value="P:transmembrane transport"/>
    <property type="evidence" value="ECO:0007669"/>
    <property type="project" value="InterPro"/>
</dbReference>
<proteinExistence type="inferred from homology"/>
<evidence type="ECO:0000256" key="5">
    <source>
        <dbReference type="ARBA" id="ARBA00022989"/>
    </source>
</evidence>
<dbReference type="PROSITE" id="PS50928">
    <property type="entry name" value="ABC_TM1"/>
    <property type="match status" value="1"/>
</dbReference>
<reference evidence="9" key="1">
    <citation type="submission" date="2020-09" db="EMBL/GenBank/DDBJ databases">
        <title>Draft Genome Sequence of Paenibacillus sp. WST5.</title>
        <authorList>
            <person name="Bao Z."/>
        </authorList>
    </citation>
    <scope>NUCLEOTIDE SEQUENCE</scope>
    <source>
        <strain evidence="9">WST5</strain>
    </source>
</reference>
<keyword evidence="10" id="KW-1185">Reference proteome</keyword>
<protein>
    <submittedName>
        <fullName evidence="9">Carbohydrate ABC transporter permease</fullName>
    </submittedName>
</protein>
<comment type="subcellular location">
    <subcellularLocation>
        <location evidence="1 7">Cell membrane</location>
        <topology evidence="1 7">Multi-pass membrane protein</topology>
    </subcellularLocation>
</comment>
<sequence>MVRSRQDVIFEMVIIILLALAGVAAVFPLLFVLSMSLTPYEVVIKNGGFVLLPKEITLFAYDYLFSKPAMPKAFMVNVTITVLGTLVNMILTVLLAYPLSRRNLRGRSVILFLIVFTMMFNGGLIPTYFAVQTTGLLDTIWAMIVPSAVWTFNLLIIKTFMEGLPQELFESARIDGASEWRVLVQIAVPLSIPAMLTVGLFYVVGHWNEFFQAIMYVQDRDLQPLQVIVREILQATQNENINAEETLPTPTLQMAAVVIASAPVIAVYPFIQKHFTKGMLIGAIKG</sequence>
<gene>
    <name evidence="9" type="ORF">ICC18_15500</name>
</gene>
<dbReference type="RefSeq" id="WP_188175297.1">
    <property type="nucleotide sequence ID" value="NZ_JACVVD010000004.1"/>
</dbReference>
<comment type="similarity">
    <text evidence="7">Belongs to the binding-protein-dependent transport system permease family.</text>
</comment>
<keyword evidence="6 7" id="KW-0472">Membrane</keyword>
<evidence type="ECO:0000256" key="2">
    <source>
        <dbReference type="ARBA" id="ARBA00022448"/>
    </source>
</evidence>
<feature type="transmembrane region" description="Helical" evidence="7">
    <location>
        <begin position="252"/>
        <end position="271"/>
    </location>
</feature>
<evidence type="ECO:0000256" key="1">
    <source>
        <dbReference type="ARBA" id="ARBA00004651"/>
    </source>
</evidence>
<organism evidence="9 10">
    <name type="scientific">Paenibacillus sedimenti</name>
    <dbReference type="NCBI Taxonomy" id="2770274"/>
    <lineage>
        <taxon>Bacteria</taxon>
        <taxon>Bacillati</taxon>
        <taxon>Bacillota</taxon>
        <taxon>Bacilli</taxon>
        <taxon>Bacillales</taxon>
        <taxon>Paenibacillaceae</taxon>
        <taxon>Paenibacillus</taxon>
    </lineage>
</organism>
<dbReference type="InterPro" id="IPR035906">
    <property type="entry name" value="MetI-like_sf"/>
</dbReference>
<dbReference type="SUPFAM" id="SSF161098">
    <property type="entry name" value="MetI-like"/>
    <property type="match status" value="1"/>
</dbReference>
<evidence type="ECO:0000256" key="4">
    <source>
        <dbReference type="ARBA" id="ARBA00022692"/>
    </source>
</evidence>
<dbReference type="GO" id="GO:0005886">
    <property type="term" value="C:plasma membrane"/>
    <property type="evidence" value="ECO:0007669"/>
    <property type="project" value="UniProtKB-SubCell"/>
</dbReference>
<name>A0A926KSN9_9BACL</name>
<dbReference type="Proteomes" id="UP000650466">
    <property type="component" value="Unassembled WGS sequence"/>
</dbReference>
<dbReference type="EMBL" id="JACVVD010000004">
    <property type="protein sequence ID" value="MBD0381533.1"/>
    <property type="molecule type" value="Genomic_DNA"/>
</dbReference>
<feature type="domain" description="ABC transmembrane type-1" evidence="8">
    <location>
        <begin position="74"/>
        <end position="271"/>
    </location>
</feature>
<feature type="transmembrane region" description="Helical" evidence="7">
    <location>
        <begin position="74"/>
        <end position="97"/>
    </location>
</feature>
<keyword evidence="4 7" id="KW-0812">Transmembrane</keyword>
<dbReference type="PANTHER" id="PTHR43744:SF9">
    <property type="entry name" value="POLYGALACTURONAN_RHAMNOGALACTURONAN TRANSPORT SYSTEM PERMEASE PROTEIN YTCP"/>
    <property type="match status" value="1"/>
</dbReference>
<dbReference type="Pfam" id="PF00528">
    <property type="entry name" value="BPD_transp_1"/>
    <property type="match status" value="1"/>
</dbReference>
<feature type="transmembrane region" description="Helical" evidence="7">
    <location>
        <begin position="12"/>
        <end position="33"/>
    </location>
</feature>
<evidence type="ECO:0000256" key="7">
    <source>
        <dbReference type="RuleBase" id="RU363032"/>
    </source>
</evidence>
<evidence type="ECO:0000256" key="6">
    <source>
        <dbReference type="ARBA" id="ARBA00023136"/>
    </source>
</evidence>
<comment type="caution">
    <text evidence="9">The sequence shown here is derived from an EMBL/GenBank/DDBJ whole genome shotgun (WGS) entry which is preliminary data.</text>
</comment>
<evidence type="ECO:0000313" key="9">
    <source>
        <dbReference type="EMBL" id="MBD0381533.1"/>
    </source>
</evidence>
<keyword evidence="2 7" id="KW-0813">Transport</keyword>
<dbReference type="InterPro" id="IPR000515">
    <property type="entry name" value="MetI-like"/>
</dbReference>